<proteinExistence type="predicted"/>
<evidence type="ECO:0000259" key="10">
    <source>
        <dbReference type="PROSITE" id="PS50011"/>
    </source>
</evidence>
<feature type="compositionally biased region" description="Low complexity" evidence="8">
    <location>
        <begin position="245"/>
        <end position="256"/>
    </location>
</feature>
<dbReference type="FunFam" id="1.10.510.10:FF:000698">
    <property type="entry name" value="Serine/threonine-protein kinase tousled-like 1"/>
    <property type="match status" value="1"/>
</dbReference>
<dbReference type="GO" id="GO:0007059">
    <property type="term" value="P:chromosome segregation"/>
    <property type="evidence" value="ECO:0007669"/>
    <property type="project" value="TreeGrafter"/>
</dbReference>
<keyword evidence="9" id="KW-1133">Transmembrane helix</keyword>
<feature type="region of interest" description="Disordered" evidence="8">
    <location>
        <begin position="229"/>
        <end position="256"/>
    </location>
</feature>
<keyword evidence="9" id="KW-0472">Membrane</keyword>
<dbReference type="PANTHER" id="PTHR22974">
    <property type="entry name" value="MIXED LINEAGE PROTEIN KINASE"/>
    <property type="match status" value="1"/>
</dbReference>
<feature type="compositionally biased region" description="Polar residues" evidence="8">
    <location>
        <begin position="838"/>
        <end position="856"/>
    </location>
</feature>
<dbReference type="GO" id="GO:0035556">
    <property type="term" value="P:intracellular signal transduction"/>
    <property type="evidence" value="ECO:0007669"/>
    <property type="project" value="TreeGrafter"/>
</dbReference>
<evidence type="ECO:0000256" key="6">
    <source>
        <dbReference type="PROSITE-ProRule" id="PRU10141"/>
    </source>
</evidence>
<gene>
    <name evidence="11" type="primary">Tlk1</name>
    <name evidence="11" type="ORF">T4D_4443</name>
</gene>
<feature type="compositionally biased region" description="Low complexity" evidence="8">
    <location>
        <begin position="118"/>
        <end position="133"/>
    </location>
</feature>
<name>A0A0V1G3E1_TRIPS</name>
<dbReference type="PANTHER" id="PTHR22974:SF23">
    <property type="entry name" value="TOUSLED-LIKE KINASE, ISOFORM G"/>
    <property type="match status" value="1"/>
</dbReference>
<feature type="region of interest" description="Disordered" evidence="8">
    <location>
        <begin position="829"/>
        <end position="856"/>
    </location>
</feature>
<reference evidence="11 12" key="1">
    <citation type="submission" date="2015-01" db="EMBL/GenBank/DDBJ databases">
        <title>Evolution of Trichinella species and genotypes.</title>
        <authorList>
            <person name="Korhonen P.K."/>
            <person name="Edoardo P."/>
            <person name="Giuseppe L.R."/>
            <person name="Gasser R.B."/>
        </authorList>
    </citation>
    <scope>NUCLEOTIDE SEQUENCE [LARGE SCALE GENOMIC DNA]</scope>
    <source>
        <strain evidence="11">ISS470</strain>
    </source>
</reference>
<evidence type="ECO:0000313" key="11">
    <source>
        <dbReference type="EMBL" id="KRY92689.1"/>
    </source>
</evidence>
<dbReference type="GO" id="GO:0005634">
    <property type="term" value="C:nucleus"/>
    <property type="evidence" value="ECO:0007669"/>
    <property type="project" value="TreeGrafter"/>
</dbReference>
<evidence type="ECO:0000256" key="7">
    <source>
        <dbReference type="SAM" id="Coils"/>
    </source>
</evidence>
<feature type="non-terminal residue" evidence="11">
    <location>
        <position position="856"/>
    </location>
</feature>
<evidence type="ECO:0000256" key="2">
    <source>
        <dbReference type="ARBA" id="ARBA00022679"/>
    </source>
</evidence>
<evidence type="ECO:0000256" key="5">
    <source>
        <dbReference type="ARBA" id="ARBA00022840"/>
    </source>
</evidence>
<comment type="caution">
    <text evidence="11">The sequence shown here is derived from an EMBL/GenBank/DDBJ whole genome shotgun (WGS) entry which is preliminary data.</text>
</comment>
<evidence type="ECO:0000256" key="1">
    <source>
        <dbReference type="ARBA" id="ARBA00022527"/>
    </source>
</evidence>
<keyword evidence="9" id="KW-0812">Transmembrane</keyword>
<organism evidence="11 12">
    <name type="scientific">Trichinella pseudospiralis</name>
    <name type="common">Parasitic roundworm</name>
    <dbReference type="NCBI Taxonomy" id="6337"/>
    <lineage>
        <taxon>Eukaryota</taxon>
        <taxon>Metazoa</taxon>
        <taxon>Ecdysozoa</taxon>
        <taxon>Nematoda</taxon>
        <taxon>Enoplea</taxon>
        <taxon>Dorylaimia</taxon>
        <taxon>Trichinellida</taxon>
        <taxon>Trichinellidae</taxon>
        <taxon>Trichinella</taxon>
    </lineage>
</organism>
<keyword evidence="7" id="KW-0175">Coiled coil</keyword>
<dbReference type="OrthoDB" id="346907at2759"/>
<feature type="transmembrane region" description="Helical" evidence="9">
    <location>
        <begin position="20"/>
        <end position="37"/>
    </location>
</feature>
<keyword evidence="1" id="KW-0723">Serine/threonine-protein kinase</keyword>
<feature type="binding site" evidence="6">
    <location>
        <position position="570"/>
    </location>
    <ligand>
        <name>ATP</name>
        <dbReference type="ChEBI" id="CHEBI:30616"/>
    </ligand>
</feature>
<dbReference type="GO" id="GO:0004674">
    <property type="term" value="F:protein serine/threonine kinase activity"/>
    <property type="evidence" value="ECO:0007669"/>
    <property type="project" value="UniProtKB-KW"/>
</dbReference>
<keyword evidence="12" id="KW-1185">Reference proteome</keyword>
<dbReference type="CDD" id="cd13990">
    <property type="entry name" value="STKc_TLK"/>
    <property type="match status" value="1"/>
</dbReference>
<evidence type="ECO:0000256" key="9">
    <source>
        <dbReference type="SAM" id="Phobius"/>
    </source>
</evidence>
<keyword evidence="3 6" id="KW-0547">Nucleotide-binding</keyword>
<dbReference type="Gene3D" id="1.10.510.10">
    <property type="entry name" value="Transferase(Phosphotransferase) domain 1"/>
    <property type="match status" value="1"/>
</dbReference>
<protein>
    <submittedName>
        <fullName evidence="11">Serine/threonine-protein kinase tousled-like 1</fullName>
    </submittedName>
</protein>
<evidence type="ECO:0000256" key="8">
    <source>
        <dbReference type="SAM" id="MobiDB-lite"/>
    </source>
</evidence>
<feature type="domain" description="Protein kinase" evidence="10">
    <location>
        <begin position="541"/>
        <end position="818"/>
    </location>
</feature>
<dbReference type="InterPro" id="IPR017441">
    <property type="entry name" value="Protein_kinase_ATP_BS"/>
</dbReference>
<feature type="coiled-coil region" evidence="7">
    <location>
        <begin position="477"/>
        <end position="525"/>
    </location>
</feature>
<evidence type="ECO:0000256" key="4">
    <source>
        <dbReference type="ARBA" id="ARBA00022777"/>
    </source>
</evidence>
<dbReference type="InterPro" id="IPR008271">
    <property type="entry name" value="Ser/Thr_kinase_AS"/>
</dbReference>
<feature type="compositionally biased region" description="Basic residues" evidence="8">
    <location>
        <begin position="186"/>
        <end position="195"/>
    </location>
</feature>
<feature type="region of interest" description="Disordered" evidence="8">
    <location>
        <begin position="118"/>
        <end position="160"/>
    </location>
</feature>
<dbReference type="SUPFAM" id="SSF56112">
    <property type="entry name" value="Protein kinase-like (PK-like)"/>
    <property type="match status" value="1"/>
</dbReference>
<evidence type="ECO:0000313" key="12">
    <source>
        <dbReference type="Proteomes" id="UP000054995"/>
    </source>
</evidence>
<feature type="compositionally biased region" description="Polar residues" evidence="8">
    <location>
        <begin position="134"/>
        <end position="156"/>
    </location>
</feature>
<dbReference type="Pfam" id="PF00069">
    <property type="entry name" value="Pkinase"/>
    <property type="match status" value="1"/>
</dbReference>
<dbReference type="SMART" id="SM00220">
    <property type="entry name" value="S_TKc"/>
    <property type="match status" value="1"/>
</dbReference>
<dbReference type="AlphaFoldDB" id="A0A0V1G3E1"/>
<keyword evidence="2" id="KW-0808">Transferase</keyword>
<dbReference type="InterPro" id="IPR011009">
    <property type="entry name" value="Kinase-like_dom_sf"/>
</dbReference>
<feature type="compositionally biased region" description="Polar residues" evidence="8">
    <location>
        <begin position="196"/>
        <end position="208"/>
    </location>
</feature>
<feature type="compositionally biased region" description="Polar residues" evidence="8">
    <location>
        <begin position="452"/>
        <end position="465"/>
    </location>
</feature>
<sequence>LCNLRTLFDLLVFVTKRSTLLVVIFSSLIVSTNIPVISGRFWPCVSLISLHVEAVLIASLVFHNKRSLLLISFTSLFFVRSDMMEQVQQQQQSEQLFEKQMLESLPMTELQHQPLLQSDSNSGLGLSSESKSLPNVTSEGSNQSNPANDTAVTPESVTPDRNVGASTCCLIEQNVVITTPNESKGGKRPARKRKSQTGTVDNATSPGSKNIRKLDEFFSTDTVSRLSQASQRGVKNANSGRLITGSGSNAGNADSDSNSLPGAFVSYALANSRSSNIEGNYHFVMSVGNNISDNVSPPLNLAYQETGVSTQTDFTMQHLDDQVRVLKDQEHVICELNARLNHQMQRLSDAEARMEKCKEIEKKLLIQQSVMERKQRREKCMEDRLRLGQFVSERRGTQFEDIWSEGYAFLEMKKKLQAINAEREEIVRLTALLRKRKPLSSSAMKRLAASGAASSQNHTGATNDGFTRPELLSQLSAQEYYEQEEILRLRKEQLKKEEAELGTEQDRLERERNLHMRELKRIQNEDQSRYKDHECLKNNRYVLLSLLGKGGFSEVWCAFDLDEQRYVACKIHQVNREWREEKKSSYVRHALREKDIHKTLDHPRVVKLYDVFTIDVNSFCTVLEYCDGNDLDFYLKQNKCIPEKEARSIIMQAISALKYLNDIKPPVIHYDLKPANILLSSGTASGEIKITDFGLSKIMEDDKYDPSVGMDLTSQGAGTYLPPECFVLSKVPPKITNQVDVWSIGVIFYQCLYGQRPFGHDMTQASILENKTILRATDVVFPPKPYVSNEAKDFIRCCLQYRKEDRADVLQLYNHEYLKPKGWKTQSASNAAQTQAQINSDTSSVVHNNPSFGGQL</sequence>
<keyword evidence="4 11" id="KW-0418">Kinase</keyword>
<dbReference type="PROSITE" id="PS00107">
    <property type="entry name" value="PROTEIN_KINASE_ATP"/>
    <property type="match status" value="1"/>
</dbReference>
<evidence type="ECO:0000256" key="3">
    <source>
        <dbReference type="ARBA" id="ARBA00022741"/>
    </source>
</evidence>
<feature type="region of interest" description="Disordered" evidence="8">
    <location>
        <begin position="179"/>
        <end position="210"/>
    </location>
</feature>
<dbReference type="PROSITE" id="PS50011">
    <property type="entry name" value="PROTEIN_KINASE_DOM"/>
    <property type="match status" value="1"/>
</dbReference>
<accession>A0A0V1G3E1</accession>
<dbReference type="PROSITE" id="PS00108">
    <property type="entry name" value="PROTEIN_KINASE_ST"/>
    <property type="match status" value="1"/>
</dbReference>
<feature type="region of interest" description="Disordered" evidence="8">
    <location>
        <begin position="444"/>
        <end position="467"/>
    </location>
</feature>
<dbReference type="InterPro" id="IPR000719">
    <property type="entry name" value="Prot_kinase_dom"/>
</dbReference>
<dbReference type="GO" id="GO:0005524">
    <property type="term" value="F:ATP binding"/>
    <property type="evidence" value="ECO:0007669"/>
    <property type="project" value="UniProtKB-UniRule"/>
</dbReference>
<dbReference type="Proteomes" id="UP000054995">
    <property type="component" value="Unassembled WGS sequence"/>
</dbReference>
<dbReference type="EMBL" id="JYDT01000006">
    <property type="protein sequence ID" value="KRY92689.1"/>
    <property type="molecule type" value="Genomic_DNA"/>
</dbReference>
<feature type="non-terminal residue" evidence="11">
    <location>
        <position position="1"/>
    </location>
</feature>
<feature type="compositionally biased region" description="Polar residues" evidence="8">
    <location>
        <begin position="229"/>
        <end position="241"/>
    </location>
</feature>
<keyword evidence="5 6" id="KW-0067">ATP-binding</keyword>